<proteinExistence type="predicted"/>
<dbReference type="Gene3D" id="3.40.50.300">
    <property type="entry name" value="P-loop containing nucleotide triphosphate hydrolases"/>
    <property type="match status" value="1"/>
</dbReference>
<dbReference type="InterPro" id="IPR027417">
    <property type="entry name" value="P-loop_NTPase"/>
</dbReference>
<name>A0A371FXF8_MUCPR</name>
<dbReference type="OrthoDB" id="66620at2759"/>
<gene>
    <name evidence="1" type="primary">PDR1</name>
    <name evidence="1" type="ORF">CR513_36123</name>
</gene>
<sequence length="79" mass="8653">LILLLKGPLNSLHILPSKKHHINILQDVSGIIKPGRMTLILVPPSSGKTTLMSAMAGKFDSKLKKIQGNIVQLLDQFSR</sequence>
<keyword evidence="2" id="KW-1185">Reference proteome</keyword>
<dbReference type="STRING" id="157652.A0A371FXF8"/>
<comment type="caution">
    <text evidence="1">The sequence shown here is derived from an EMBL/GenBank/DDBJ whole genome shotgun (WGS) entry which is preliminary data.</text>
</comment>
<dbReference type="PANTHER" id="PTHR48040">
    <property type="entry name" value="PLEIOTROPIC DRUG RESISTANCE PROTEIN 1-LIKE ISOFORM X1"/>
    <property type="match status" value="1"/>
</dbReference>
<dbReference type="SUPFAM" id="SSF52540">
    <property type="entry name" value="P-loop containing nucleoside triphosphate hydrolases"/>
    <property type="match status" value="1"/>
</dbReference>
<dbReference type="PANTHER" id="PTHR48040:SF35">
    <property type="entry name" value="ABC TRANSPORTER G FAMILY MEMBER 39-LIKE"/>
    <property type="match status" value="1"/>
</dbReference>
<protein>
    <submittedName>
        <fullName evidence="1">Pleiotropic drug resistance protein 1</fullName>
    </submittedName>
</protein>
<dbReference type="EMBL" id="QJKJ01007488">
    <property type="protein sequence ID" value="RDX83014.1"/>
    <property type="molecule type" value="Genomic_DNA"/>
</dbReference>
<evidence type="ECO:0000313" key="1">
    <source>
        <dbReference type="EMBL" id="RDX83014.1"/>
    </source>
</evidence>
<accession>A0A371FXF8</accession>
<reference evidence="1" key="1">
    <citation type="submission" date="2018-05" db="EMBL/GenBank/DDBJ databases">
        <title>Draft genome of Mucuna pruriens seed.</title>
        <authorList>
            <person name="Nnadi N.E."/>
            <person name="Vos R."/>
            <person name="Hasami M.H."/>
            <person name="Devisetty U.K."/>
            <person name="Aguiy J.C."/>
        </authorList>
    </citation>
    <scope>NUCLEOTIDE SEQUENCE [LARGE SCALE GENOMIC DNA]</scope>
    <source>
        <strain evidence="1">JCA_2017</strain>
    </source>
</reference>
<organism evidence="1 2">
    <name type="scientific">Mucuna pruriens</name>
    <name type="common">Velvet bean</name>
    <name type="synonym">Dolichos pruriens</name>
    <dbReference type="NCBI Taxonomy" id="157652"/>
    <lineage>
        <taxon>Eukaryota</taxon>
        <taxon>Viridiplantae</taxon>
        <taxon>Streptophyta</taxon>
        <taxon>Embryophyta</taxon>
        <taxon>Tracheophyta</taxon>
        <taxon>Spermatophyta</taxon>
        <taxon>Magnoliopsida</taxon>
        <taxon>eudicotyledons</taxon>
        <taxon>Gunneridae</taxon>
        <taxon>Pentapetalae</taxon>
        <taxon>rosids</taxon>
        <taxon>fabids</taxon>
        <taxon>Fabales</taxon>
        <taxon>Fabaceae</taxon>
        <taxon>Papilionoideae</taxon>
        <taxon>50 kb inversion clade</taxon>
        <taxon>NPAAA clade</taxon>
        <taxon>indigoferoid/millettioid clade</taxon>
        <taxon>Phaseoleae</taxon>
        <taxon>Mucuna</taxon>
    </lineage>
</organism>
<evidence type="ECO:0000313" key="2">
    <source>
        <dbReference type="Proteomes" id="UP000257109"/>
    </source>
</evidence>
<feature type="non-terminal residue" evidence="1">
    <location>
        <position position="1"/>
    </location>
</feature>
<dbReference type="Proteomes" id="UP000257109">
    <property type="component" value="Unassembled WGS sequence"/>
</dbReference>
<feature type="non-terminal residue" evidence="1">
    <location>
        <position position="79"/>
    </location>
</feature>
<dbReference type="AlphaFoldDB" id="A0A371FXF8"/>